<organism evidence="3 4">
    <name type="scientific">Flavivirga rizhaonensis</name>
    <dbReference type="NCBI Taxonomy" id="2559571"/>
    <lineage>
        <taxon>Bacteria</taxon>
        <taxon>Pseudomonadati</taxon>
        <taxon>Bacteroidota</taxon>
        <taxon>Flavobacteriia</taxon>
        <taxon>Flavobacteriales</taxon>
        <taxon>Flavobacteriaceae</taxon>
        <taxon>Flavivirga</taxon>
    </lineage>
</organism>
<accession>A0A4S1DZM6</accession>
<dbReference type="Pfam" id="PF17131">
    <property type="entry name" value="LolA_like"/>
    <property type="match status" value="1"/>
</dbReference>
<dbReference type="Proteomes" id="UP000307602">
    <property type="component" value="Unassembled WGS sequence"/>
</dbReference>
<dbReference type="AlphaFoldDB" id="A0A4S1DZM6"/>
<comment type="caution">
    <text evidence="3">The sequence shown here is derived from an EMBL/GenBank/DDBJ whole genome shotgun (WGS) entry which is preliminary data.</text>
</comment>
<sequence>MNNIKHKKMKKIILILTVLITLGIQAQTPEEHGLQIAKAAEQADLGFNSSTVNLKMTLKNKNGQTSERSLTTKTLELTEDGDKSLIVFNSPKDVKGTSTLTFTHKVGSDDQWLYLPSIKRVKRISSNNKSGPFVGSEFAYEDLSSQEVEKYTYKFIEEKGSLLVVEQDPVDPKSGYTRRLVTYNKDKGYRFEKVEFYDRKNALLKTLVYSNYKLYKNKFWRASTFIMKNHQSNKETILNFSDYNFDANLSEEDFTQVALKRS</sequence>
<feature type="chain" id="PRO_5020493965" evidence="1">
    <location>
        <begin position="27"/>
        <end position="262"/>
    </location>
</feature>
<keyword evidence="4" id="KW-1185">Reference proteome</keyword>
<protein>
    <submittedName>
        <fullName evidence="3">Outer membrane lipoprotein-sorting protein</fullName>
    </submittedName>
</protein>
<evidence type="ECO:0000313" key="3">
    <source>
        <dbReference type="EMBL" id="TGV03716.1"/>
    </source>
</evidence>
<evidence type="ECO:0000259" key="2">
    <source>
        <dbReference type="Pfam" id="PF17131"/>
    </source>
</evidence>
<feature type="domain" description="Uncharacterized protein TP-0789" evidence="2">
    <location>
        <begin position="81"/>
        <end position="261"/>
    </location>
</feature>
<keyword evidence="1" id="KW-0732">Signal</keyword>
<dbReference type="OrthoDB" id="9803781at2"/>
<feature type="signal peptide" evidence="1">
    <location>
        <begin position="1"/>
        <end position="26"/>
    </location>
</feature>
<gene>
    <name evidence="3" type="ORF">EM932_04705</name>
</gene>
<evidence type="ECO:0000256" key="1">
    <source>
        <dbReference type="SAM" id="SignalP"/>
    </source>
</evidence>
<name>A0A4S1DZM6_9FLAO</name>
<dbReference type="Gene3D" id="2.50.20.10">
    <property type="entry name" value="Lipoprotein localisation LolA/LolB/LppX"/>
    <property type="match status" value="1"/>
</dbReference>
<dbReference type="CDD" id="cd16329">
    <property type="entry name" value="LolA_like"/>
    <property type="match status" value="1"/>
</dbReference>
<proteinExistence type="predicted"/>
<dbReference type="InterPro" id="IPR033399">
    <property type="entry name" value="TP_0789-like"/>
</dbReference>
<evidence type="ECO:0000313" key="4">
    <source>
        <dbReference type="Proteomes" id="UP000307602"/>
    </source>
</evidence>
<dbReference type="EMBL" id="SRSO01000005">
    <property type="protein sequence ID" value="TGV03716.1"/>
    <property type="molecule type" value="Genomic_DNA"/>
</dbReference>
<keyword evidence="3" id="KW-0449">Lipoprotein</keyword>
<reference evidence="3 4" key="1">
    <citation type="submission" date="2019-04" db="EMBL/GenBank/DDBJ databases">
        <authorList>
            <person name="Liu A."/>
        </authorList>
    </citation>
    <scope>NUCLEOTIDE SEQUENCE [LARGE SCALE GENOMIC DNA]</scope>
    <source>
        <strain evidence="3 4">RZ03</strain>
    </source>
</reference>